<proteinExistence type="predicted"/>
<comment type="caution">
    <text evidence="2">The sequence shown here is derived from an EMBL/GenBank/DDBJ whole genome shotgun (WGS) entry which is preliminary data.</text>
</comment>
<dbReference type="AlphaFoldDB" id="A0A1U7I1X3"/>
<name>A0A1U7I1X3_9CYAN</name>
<dbReference type="STRING" id="454136.NIES2119_31640"/>
<gene>
    <name evidence="2" type="ORF">NIES2119_31640</name>
</gene>
<evidence type="ECO:0000256" key="1">
    <source>
        <dbReference type="SAM" id="MobiDB-lite"/>
    </source>
</evidence>
<reference evidence="2 3" key="1">
    <citation type="submission" date="2016-11" db="EMBL/GenBank/DDBJ databases">
        <title>Draft Genome Sequences of Nine Cyanobacterial Strains from Diverse Habitats.</title>
        <authorList>
            <person name="Zhu T."/>
            <person name="Hou S."/>
            <person name="Lu X."/>
            <person name="Hess W.R."/>
        </authorList>
    </citation>
    <scope>NUCLEOTIDE SEQUENCE [LARGE SCALE GENOMIC DNA]</scope>
    <source>
        <strain evidence="2 3">IAM M-71</strain>
    </source>
</reference>
<organism evidence="2 3">
    <name type="scientific">[Phormidium ambiguum] IAM M-71</name>
    <dbReference type="NCBI Taxonomy" id="454136"/>
    <lineage>
        <taxon>Bacteria</taxon>
        <taxon>Bacillati</taxon>
        <taxon>Cyanobacteriota</taxon>
        <taxon>Cyanophyceae</taxon>
        <taxon>Oscillatoriophycideae</taxon>
        <taxon>Aerosakkonematales</taxon>
        <taxon>Aerosakkonemataceae</taxon>
        <taxon>Floridanema</taxon>
    </lineage>
</organism>
<feature type="compositionally biased region" description="Basic residues" evidence="1">
    <location>
        <begin position="1"/>
        <end position="11"/>
    </location>
</feature>
<evidence type="ECO:0000313" key="3">
    <source>
        <dbReference type="Proteomes" id="UP000185860"/>
    </source>
</evidence>
<accession>A0A1U7I1X3</accession>
<dbReference type="EMBL" id="MRCE01000074">
    <property type="protein sequence ID" value="OKH30030.1"/>
    <property type="molecule type" value="Genomic_DNA"/>
</dbReference>
<evidence type="ECO:0000313" key="2">
    <source>
        <dbReference type="EMBL" id="OKH30030.1"/>
    </source>
</evidence>
<feature type="region of interest" description="Disordered" evidence="1">
    <location>
        <begin position="1"/>
        <end position="24"/>
    </location>
</feature>
<dbReference type="Proteomes" id="UP000185860">
    <property type="component" value="Unassembled WGS sequence"/>
</dbReference>
<sequence length="87" mass="9798">MDRKKTNKNHSHNSLLSPKSPEKKWGINFGNIKSKHPLNCGDCGGKKMEYRKKRADLWAECRDCGGKFQVSPALAPFLFHLVGEVGE</sequence>
<protein>
    <submittedName>
        <fullName evidence="2">Uncharacterized protein</fullName>
    </submittedName>
</protein>